<keyword evidence="4" id="KW-1185">Reference proteome</keyword>
<sequence length="76" mass="7486">MRPPVAGASPLVRGAEGPLCEVPSTESPGSPRAGKAVHLEAPFEAPGQLAEGALPGARPVESPGPGAPAYAHCPPD</sequence>
<dbReference type="RefSeq" id="XP_056575249.1">
    <property type="nucleotide sequence ID" value="XM_056726677.1"/>
</dbReference>
<reference evidence="3" key="1">
    <citation type="submission" date="2022-12" db="EMBL/GenBank/DDBJ databases">
        <authorList>
            <person name="Petersen C."/>
        </authorList>
    </citation>
    <scope>NUCLEOTIDE SEQUENCE</scope>
    <source>
        <strain evidence="3">IBT 3081</strain>
    </source>
</reference>
<organism evidence="3 4">
    <name type="scientific">Penicillium concentricum</name>
    <dbReference type="NCBI Taxonomy" id="293559"/>
    <lineage>
        <taxon>Eukaryota</taxon>
        <taxon>Fungi</taxon>
        <taxon>Dikarya</taxon>
        <taxon>Ascomycota</taxon>
        <taxon>Pezizomycotina</taxon>
        <taxon>Eurotiomycetes</taxon>
        <taxon>Eurotiomycetidae</taxon>
        <taxon>Eurotiales</taxon>
        <taxon>Aspergillaceae</taxon>
        <taxon>Penicillium</taxon>
    </lineage>
</organism>
<accession>A0A9W9RGB4</accession>
<dbReference type="GeneID" id="81465860"/>
<evidence type="ECO:0000313" key="3">
    <source>
        <dbReference type="EMBL" id="KAJ5359763.1"/>
    </source>
</evidence>
<gene>
    <name evidence="2" type="ORF">N7517_008948</name>
    <name evidence="3" type="ORF">N7517_008954</name>
</gene>
<feature type="region of interest" description="Disordered" evidence="1">
    <location>
        <begin position="1"/>
        <end position="76"/>
    </location>
</feature>
<comment type="caution">
    <text evidence="3">The sequence shown here is derived from an EMBL/GenBank/DDBJ whole genome shotgun (WGS) entry which is preliminary data.</text>
</comment>
<reference evidence="3" key="2">
    <citation type="journal article" date="2023" name="IMA Fungus">
        <title>Comparative genomic study of the Penicillium genus elucidates a diverse pangenome and 15 lateral gene transfer events.</title>
        <authorList>
            <person name="Petersen C."/>
            <person name="Sorensen T."/>
            <person name="Nielsen M.R."/>
            <person name="Sondergaard T.E."/>
            <person name="Sorensen J.L."/>
            <person name="Fitzpatrick D.A."/>
            <person name="Frisvad J.C."/>
            <person name="Nielsen K.L."/>
        </authorList>
    </citation>
    <scope>NUCLEOTIDE SEQUENCE</scope>
    <source>
        <strain evidence="3">IBT 3081</strain>
    </source>
</reference>
<name>A0A9W9RGB4_9EURO</name>
<dbReference type="EMBL" id="JAPZBT010000004">
    <property type="protein sequence ID" value="KAJ5359757.1"/>
    <property type="molecule type" value="Genomic_DNA"/>
</dbReference>
<dbReference type="EMBL" id="JAPZBT010000004">
    <property type="protein sequence ID" value="KAJ5359763.1"/>
    <property type="molecule type" value="Genomic_DNA"/>
</dbReference>
<dbReference type="Proteomes" id="UP001147752">
    <property type="component" value="Unassembled WGS sequence"/>
</dbReference>
<evidence type="ECO:0000313" key="2">
    <source>
        <dbReference type="EMBL" id="KAJ5359757.1"/>
    </source>
</evidence>
<evidence type="ECO:0000256" key="1">
    <source>
        <dbReference type="SAM" id="MobiDB-lite"/>
    </source>
</evidence>
<dbReference type="AlphaFoldDB" id="A0A9W9RGB4"/>
<evidence type="ECO:0000313" key="4">
    <source>
        <dbReference type="Proteomes" id="UP001147752"/>
    </source>
</evidence>
<proteinExistence type="predicted"/>
<protein>
    <submittedName>
        <fullName evidence="3">Uncharacterized protein</fullName>
    </submittedName>
</protein>